<feature type="domain" description="EamA" evidence="7">
    <location>
        <begin position="26"/>
        <end position="152"/>
    </location>
</feature>
<feature type="domain" description="EamA" evidence="7">
    <location>
        <begin position="160"/>
        <end position="309"/>
    </location>
</feature>
<feature type="transmembrane region" description="Helical" evidence="6">
    <location>
        <begin position="48"/>
        <end position="70"/>
    </location>
</feature>
<feature type="transmembrane region" description="Helical" evidence="6">
    <location>
        <begin position="82"/>
        <end position="105"/>
    </location>
</feature>
<feature type="transmembrane region" description="Helical" evidence="6">
    <location>
        <begin position="164"/>
        <end position="183"/>
    </location>
</feature>
<name>A0A494Y735_9BURK</name>
<evidence type="ECO:0000256" key="6">
    <source>
        <dbReference type="SAM" id="Phobius"/>
    </source>
</evidence>
<dbReference type="InterPro" id="IPR037185">
    <property type="entry name" value="EmrE-like"/>
</dbReference>
<dbReference type="OrthoDB" id="7158585at2"/>
<dbReference type="GO" id="GO:0005886">
    <property type="term" value="C:plasma membrane"/>
    <property type="evidence" value="ECO:0007669"/>
    <property type="project" value="UniProtKB-SubCell"/>
</dbReference>
<dbReference type="EMBL" id="RBZU01000002">
    <property type="protein sequence ID" value="RKP57892.1"/>
    <property type="molecule type" value="Genomic_DNA"/>
</dbReference>
<proteinExistence type="predicted"/>
<keyword evidence="2" id="KW-1003">Cell membrane</keyword>
<sequence>MHTVFAVSRRASRAGARVAAHSRLIDALLVTVALIWGTSYGVVKGALLIYPVLGLLALRFGITCVVLSPALRVLVSLPRAAIARVVGASLLMLGIFLAETFGVSLTHASNAAFLISLCVVLTPLIEWAWLKRAPRPIEWIAAGLSLFGALLLGGGFAFTPGDGLMVLAAALRALSACASKRVMKANAVPPLTLTAAQACIVSLGCIVLGLALAHGSGHGHGHGHWPPLPGWTGHGAFWGSIAYLVVGCTVFAFFVQNYAVSRSSPTRVALLMGSEPMFGALFACLWLGERMSVIGWIGGTLIVVASLLAVGFERTVSANGTRDARDESDARRRVAA</sequence>
<reference evidence="8 9" key="1">
    <citation type="submission" date="2018-10" db="EMBL/GenBank/DDBJ databases">
        <title>Robbsia sp. DHC34, isolated from soil.</title>
        <authorList>
            <person name="Gao Z.-H."/>
            <person name="Qiu L.-H."/>
        </authorList>
    </citation>
    <scope>NUCLEOTIDE SEQUENCE [LARGE SCALE GENOMIC DNA]</scope>
    <source>
        <strain evidence="8 9">DHC34</strain>
    </source>
</reference>
<organism evidence="8 9">
    <name type="scientific">Pararobbsia silviterrae</name>
    <dbReference type="NCBI Taxonomy" id="1792498"/>
    <lineage>
        <taxon>Bacteria</taxon>
        <taxon>Pseudomonadati</taxon>
        <taxon>Pseudomonadota</taxon>
        <taxon>Betaproteobacteria</taxon>
        <taxon>Burkholderiales</taxon>
        <taxon>Burkholderiaceae</taxon>
        <taxon>Pararobbsia</taxon>
    </lineage>
</organism>
<dbReference type="PANTHER" id="PTHR42920">
    <property type="entry name" value="OS03G0707200 PROTEIN-RELATED"/>
    <property type="match status" value="1"/>
</dbReference>
<keyword evidence="4 6" id="KW-1133">Transmembrane helix</keyword>
<gene>
    <name evidence="8" type="ORF">D7S86_06390</name>
</gene>
<dbReference type="Proteomes" id="UP000270342">
    <property type="component" value="Unassembled WGS sequence"/>
</dbReference>
<evidence type="ECO:0000256" key="2">
    <source>
        <dbReference type="ARBA" id="ARBA00022475"/>
    </source>
</evidence>
<keyword evidence="3 6" id="KW-0812">Transmembrane</keyword>
<accession>A0A494Y735</accession>
<feature type="transmembrane region" description="Helical" evidence="6">
    <location>
        <begin position="21"/>
        <end position="42"/>
    </location>
</feature>
<feature type="transmembrane region" description="Helical" evidence="6">
    <location>
        <begin position="235"/>
        <end position="256"/>
    </location>
</feature>
<evidence type="ECO:0000256" key="3">
    <source>
        <dbReference type="ARBA" id="ARBA00022692"/>
    </source>
</evidence>
<comment type="subcellular location">
    <subcellularLocation>
        <location evidence="1">Cell membrane</location>
        <topology evidence="1">Multi-pass membrane protein</topology>
    </subcellularLocation>
</comment>
<feature type="transmembrane region" description="Helical" evidence="6">
    <location>
        <begin position="195"/>
        <end position="215"/>
    </location>
</feature>
<feature type="transmembrane region" description="Helical" evidence="6">
    <location>
        <begin position="111"/>
        <end position="130"/>
    </location>
</feature>
<evidence type="ECO:0000313" key="8">
    <source>
        <dbReference type="EMBL" id="RKP57892.1"/>
    </source>
</evidence>
<dbReference type="RefSeq" id="WP_121085247.1">
    <property type="nucleotide sequence ID" value="NZ_RBZU01000002.1"/>
</dbReference>
<dbReference type="PANTHER" id="PTHR42920:SF5">
    <property type="entry name" value="EAMA DOMAIN-CONTAINING PROTEIN"/>
    <property type="match status" value="1"/>
</dbReference>
<evidence type="ECO:0000256" key="1">
    <source>
        <dbReference type="ARBA" id="ARBA00004651"/>
    </source>
</evidence>
<evidence type="ECO:0000259" key="7">
    <source>
        <dbReference type="Pfam" id="PF00892"/>
    </source>
</evidence>
<dbReference type="SUPFAM" id="SSF103481">
    <property type="entry name" value="Multidrug resistance efflux transporter EmrE"/>
    <property type="match status" value="2"/>
</dbReference>
<dbReference type="AlphaFoldDB" id="A0A494Y735"/>
<comment type="caution">
    <text evidence="8">The sequence shown here is derived from an EMBL/GenBank/DDBJ whole genome shotgun (WGS) entry which is preliminary data.</text>
</comment>
<protein>
    <submittedName>
        <fullName evidence="8">DMT family transporter</fullName>
    </submittedName>
</protein>
<evidence type="ECO:0000256" key="5">
    <source>
        <dbReference type="ARBA" id="ARBA00023136"/>
    </source>
</evidence>
<keyword evidence="9" id="KW-1185">Reference proteome</keyword>
<keyword evidence="5 6" id="KW-0472">Membrane</keyword>
<feature type="transmembrane region" description="Helical" evidence="6">
    <location>
        <begin position="268"/>
        <end position="288"/>
    </location>
</feature>
<evidence type="ECO:0000313" key="9">
    <source>
        <dbReference type="Proteomes" id="UP000270342"/>
    </source>
</evidence>
<dbReference type="InterPro" id="IPR051258">
    <property type="entry name" value="Diverse_Substrate_Transporter"/>
</dbReference>
<feature type="transmembrane region" description="Helical" evidence="6">
    <location>
        <begin position="294"/>
        <end position="312"/>
    </location>
</feature>
<dbReference type="InterPro" id="IPR000620">
    <property type="entry name" value="EamA_dom"/>
</dbReference>
<dbReference type="Pfam" id="PF00892">
    <property type="entry name" value="EamA"/>
    <property type="match status" value="2"/>
</dbReference>
<evidence type="ECO:0000256" key="4">
    <source>
        <dbReference type="ARBA" id="ARBA00022989"/>
    </source>
</evidence>
<feature type="transmembrane region" description="Helical" evidence="6">
    <location>
        <begin position="137"/>
        <end position="158"/>
    </location>
</feature>